<evidence type="ECO:0000256" key="6">
    <source>
        <dbReference type="ARBA" id="ARBA00007731"/>
    </source>
</evidence>
<evidence type="ECO:0000256" key="9">
    <source>
        <dbReference type="ARBA" id="ARBA00022605"/>
    </source>
</evidence>
<feature type="region of interest" description="Phosphoribosyl-AMP cyclohydrolase" evidence="15">
    <location>
        <begin position="1"/>
        <end position="116"/>
    </location>
</feature>
<dbReference type="Pfam" id="PF01502">
    <property type="entry name" value="PRA-CH"/>
    <property type="match status" value="1"/>
</dbReference>
<comment type="subcellular location">
    <subcellularLocation>
        <location evidence="3 15">Cytoplasm</location>
    </subcellularLocation>
</comment>
<evidence type="ECO:0000256" key="12">
    <source>
        <dbReference type="ARBA" id="ARBA00022840"/>
    </source>
</evidence>
<dbReference type="SUPFAM" id="SSF101386">
    <property type="entry name" value="all-alpha NTP pyrophosphatases"/>
    <property type="match status" value="1"/>
</dbReference>
<evidence type="ECO:0000256" key="5">
    <source>
        <dbReference type="ARBA" id="ARBA00005204"/>
    </source>
</evidence>
<evidence type="ECO:0000256" key="2">
    <source>
        <dbReference type="ARBA" id="ARBA00001460"/>
    </source>
</evidence>
<comment type="pathway">
    <text evidence="5 15">Amino-acid biosynthesis; L-histidine biosynthesis; L-histidine from 5-phospho-alpha-D-ribose 1-diphosphate: step 2/9.</text>
</comment>
<evidence type="ECO:0000256" key="15">
    <source>
        <dbReference type="HAMAP-Rule" id="MF_01019"/>
    </source>
</evidence>
<comment type="catalytic activity">
    <reaction evidence="1 15">
        <text>1-(5-phospho-beta-D-ribosyl)-5'-AMP + H2O = 1-(5-phospho-beta-D-ribosyl)-5-[(5-phospho-beta-D-ribosylamino)methylideneamino]imidazole-4-carboxamide</text>
        <dbReference type="Rhea" id="RHEA:20049"/>
        <dbReference type="ChEBI" id="CHEBI:15377"/>
        <dbReference type="ChEBI" id="CHEBI:58435"/>
        <dbReference type="ChEBI" id="CHEBI:59457"/>
        <dbReference type="EC" id="3.5.4.19"/>
    </reaction>
</comment>
<comment type="pathway">
    <text evidence="4 15">Amino-acid biosynthesis; L-histidine biosynthesis; L-histidine from 5-phospho-alpha-D-ribose 1-diphosphate: step 3/9.</text>
</comment>
<dbReference type="EC" id="3.5.4.19" evidence="15"/>
<evidence type="ECO:0000259" key="16">
    <source>
        <dbReference type="Pfam" id="PF01502"/>
    </source>
</evidence>
<dbReference type="Gene3D" id="3.10.20.810">
    <property type="entry name" value="Phosphoribosyl-AMP cyclohydrolase"/>
    <property type="match status" value="1"/>
</dbReference>
<dbReference type="Gene3D" id="1.10.287.1080">
    <property type="entry name" value="MazG-like"/>
    <property type="match status" value="1"/>
</dbReference>
<dbReference type="InterPro" id="IPR038019">
    <property type="entry name" value="PRib_AMP_CycHydrolase_sf"/>
</dbReference>
<dbReference type="PANTHER" id="PTHR42945">
    <property type="entry name" value="HISTIDINE BIOSYNTHESIS BIFUNCTIONAL PROTEIN"/>
    <property type="match status" value="1"/>
</dbReference>
<comment type="caution">
    <text evidence="17">The sequence shown here is derived from an EMBL/GenBank/DDBJ whole genome shotgun (WGS) entry which is preliminary data.</text>
</comment>
<keyword evidence="11 15" id="KW-0378">Hydrolase</keyword>
<dbReference type="NCBIfam" id="NF002747">
    <property type="entry name" value="PRK02759.1"/>
    <property type="match status" value="1"/>
</dbReference>
<accession>A0ABQ2DPE7</accession>
<name>A0ABQ2DPE7_9BACI</name>
<dbReference type="SUPFAM" id="SSF141734">
    <property type="entry name" value="HisI-like"/>
    <property type="match status" value="1"/>
</dbReference>
<dbReference type="NCBIfam" id="TIGR03188">
    <property type="entry name" value="histidine_hisI"/>
    <property type="match status" value="1"/>
</dbReference>
<protein>
    <recommendedName>
        <fullName evidence="15">Histidine biosynthesis bifunctional protein HisIE</fullName>
    </recommendedName>
    <domain>
        <recommendedName>
            <fullName evidence="15">Phosphoribosyl-AMP cyclohydrolase</fullName>
            <shortName evidence="15">PRA-CH</shortName>
            <ecNumber evidence="15">3.5.4.19</ecNumber>
        </recommendedName>
    </domain>
    <domain>
        <recommendedName>
            <fullName evidence="15">Phosphoribosyl-ATP pyrophosphatase</fullName>
            <shortName evidence="15">PRA-PH</shortName>
            <ecNumber evidence="15">3.6.1.31</ecNumber>
        </recommendedName>
    </domain>
</protein>
<evidence type="ECO:0000256" key="3">
    <source>
        <dbReference type="ARBA" id="ARBA00004496"/>
    </source>
</evidence>
<keyword evidence="18" id="KW-1185">Reference proteome</keyword>
<keyword evidence="10 15" id="KW-0547">Nucleotide-binding</keyword>
<dbReference type="InterPro" id="IPR008179">
    <property type="entry name" value="HisE"/>
</dbReference>
<evidence type="ECO:0000313" key="18">
    <source>
        <dbReference type="Proteomes" id="UP000634435"/>
    </source>
</evidence>
<gene>
    <name evidence="15 17" type="primary">hisI</name>
    <name evidence="15" type="synonym">hisIE</name>
    <name evidence="17" type="ORF">GCM10007111_31020</name>
</gene>
<keyword evidence="12 15" id="KW-0067">ATP-binding</keyword>
<dbReference type="PANTHER" id="PTHR42945:SF9">
    <property type="entry name" value="HISTIDINE BIOSYNTHESIS BIFUNCTIONAL PROTEIN HISIE"/>
    <property type="match status" value="1"/>
</dbReference>
<evidence type="ECO:0000256" key="13">
    <source>
        <dbReference type="ARBA" id="ARBA00023102"/>
    </source>
</evidence>
<evidence type="ECO:0000256" key="14">
    <source>
        <dbReference type="ARBA" id="ARBA00023268"/>
    </source>
</evidence>
<comment type="similarity">
    <text evidence="6 15">In the C-terminal section; belongs to the PRA-PH family.</text>
</comment>
<evidence type="ECO:0000256" key="7">
    <source>
        <dbReference type="ARBA" id="ARBA00008299"/>
    </source>
</evidence>
<keyword evidence="14 15" id="KW-0511">Multifunctional enzyme</keyword>
<dbReference type="CDD" id="cd11534">
    <property type="entry name" value="NTP-PPase_HisIE_like"/>
    <property type="match status" value="1"/>
</dbReference>
<dbReference type="HAMAP" id="MF_01020">
    <property type="entry name" value="HisE"/>
    <property type="match status" value="1"/>
</dbReference>
<dbReference type="RefSeq" id="WP_188943684.1">
    <property type="nucleotide sequence ID" value="NZ_BMPN01000005.1"/>
</dbReference>
<keyword evidence="9 15" id="KW-0028">Amino-acid biosynthesis</keyword>
<comment type="catalytic activity">
    <reaction evidence="2 15">
        <text>1-(5-phospho-beta-D-ribosyl)-ATP + H2O = 1-(5-phospho-beta-D-ribosyl)-5'-AMP + diphosphate + H(+)</text>
        <dbReference type="Rhea" id="RHEA:22828"/>
        <dbReference type="ChEBI" id="CHEBI:15377"/>
        <dbReference type="ChEBI" id="CHEBI:15378"/>
        <dbReference type="ChEBI" id="CHEBI:33019"/>
        <dbReference type="ChEBI" id="CHEBI:59457"/>
        <dbReference type="ChEBI" id="CHEBI:73183"/>
        <dbReference type="EC" id="3.6.1.31"/>
    </reaction>
</comment>
<dbReference type="InterPro" id="IPR002496">
    <property type="entry name" value="PRib_AMP_CycHydrolase_dom"/>
</dbReference>
<dbReference type="NCBIfam" id="NF000768">
    <property type="entry name" value="PRK00051.1"/>
    <property type="match status" value="1"/>
</dbReference>
<evidence type="ECO:0000256" key="8">
    <source>
        <dbReference type="ARBA" id="ARBA00022490"/>
    </source>
</evidence>
<evidence type="ECO:0000313" key="17">
    <source>
        <dbReference type="EMBL" id="GGJ66806.1"/>
    </source>
</evidence>
<evidence type="ECO:0000256" key="1">
    <source>
        <dbReference type="ARBA" id="ARBA00000024"/>
    </source>
</evidence>
<comment type="similarity">
    <text evidence="7 15">In the N-terminal section; belongs to the PRA-CH family.</text>
</comment>
<evidence type="ECO:0000256" key="10">
    <source>
        <dbReference type="ARBA" id="ARBA00022741"/>
    </source>
</evidence>
<dbReference type="InterPro" id="IPR023019">
    <property type="entry name" value="His_synth_HisIE"/>
</dbReference>
<dbReference type="Proteomes" id="UP000634435">
    <property type="component" value="Unassembled WGS sequence"/>
</dbReference>
<dbReference type="InterPro" id="IPR026660">
    <property type="entry name" value="PRA-CH"/>
</dbReference>
<dbReference type="EMBL" id="BMPN01000005">
    <property type="protein sequence ID" value="GGJ66806.1"/>
    <property type="molecule type" value="Genomic_DNA"/>
</dbReference>
<feature type="region of interest" description="Phosphoribosyl-ATP pyrophosphohydrolase" evidence="15">
    <location>
        <begin position="117"/>
        <end position="213"/>
    </location>
</feature>
<dbReference type="Pfam" id="PF01503">
    <property type="entry name" value="PRA-PH"/>
    <property type="match status" value="1"/>
</dbReference>
<dbReference type="HAMAP" id="MF_01019">
    <property type="entry name" value="HisIE"/>
    <property type="match status" value="1"/>
</dbReference>
<feature type="domain" description="Phosphoribosyl-AMP cyclohydrolase" evidence="16">
    <location>
        <begin position="31"/>
        <end position="103"/>
    </location>
</feature>
<dbReference type="HAMAP" id="MF_01021">
    <property type="entry name" value="HisI"/>
    <property type="match status" value="1"/>
</dbReference>
<evidence type="ECO:0000256" key="4">
    <source>
        <dbReference type="ARBA" id="ARBA00005169"/>
    </source>
</evidence>
<reference evidence="18" key="1">
    <citation type="journal article" date="2019" name="Int. J. Syst. Evol. Microbiol.">
        <title>The Global Catalogue of Microorganisms (GCM) 10K type strain sequencing project: providing services to taxonomists for standard genome sequencing and annotation.</title>
        <authorList>
            <consortium name="The Broad Institute Genomics Platform"/>
            <consortium name="The Broad Institute Genome Sequencing Center for Infectious Disease"/>
            <person name="Wu L."/>
            <person name="Ma J."/>
        </authorList>
    </citation>
    <scope>NUCLEOTIDE SEQUENCE [LARGE SCALE GENOMIC DNA]</scope>
    <source>
        <strain evidence="18">JCM 30071</strain>
    </source>
</reference>
<proteinExistence type="inferred from homology"/>
<evidence type="ECO:0000256" key="11">
    <source>
        <dbReference type="ARBA" id="ARBA00022801"/>
    </source>
</evidence>
<sequence length="213" mass="24232">MEIDFNNITFDENGLLPAIVQDANTGQVLTLAYMNKEAFEKTIETKETWFFSRKRQALWNKGATSGNKQVVQEISLDCDQDALLLKVNPFGPACHTGDVTCFHDMLYQNKPANFEVIQQLTNRISERRNNPVEGSYTTYLFDMGMDKILKKVGEEASEVIIGAKNTDKEEVTWEVADLTYHTLVLMEVLGVAVTDIYDELSERHIQKKAEQND</sequence>
<dbReference type="InterPro" id="IPR021130">
    <property type="entry name" value="PRib-ATP_PPHydrolase-like"/>
</dbReference>
<organism evidence="17 18">
    <name type="scientific">Virgibacillus kapii</name>
    <dbReference type="NCBI Taxonomy" id="1638645"/>
    <lineage>
        <taxon>Bacteria</taxon>
        <taxon>Bacillati</taxon>
        <taxon>Bacillota</taxon>
        <taxon>Bacilli</taxon>
        <taxon>Bacillales</taxon>
        <taxon>Bacillaceae</taxon>
        <taxon>Virgibacillus</taxon>
    </lineage>
</organism>
<dbReference type="EC" id="3.6.1.31" evidence="15"/>
<keyword evidence="8 15" id="KW-0963">Cytoplasm</keyword>
<keyword evidence="13 15" id="KW-0368">Histidine biosynthesis</keyword>